<gene>
    <name evidence="1" type="primary">ANXA6</name>
    <name evidence="1" type="ORF">SNAT2548_LOCUS30273</name>
</gene>
<evidence type="ECO:0000313" key="1">
    <source>
        <dbReference type="EMBL" id="CAE7539953.1"/>
    </source>
</evidence>
<evidence type="ECO:0000313" key="2">
    <source>
        <dbReference type="Proteomes" id="UP000604046"/>
    </source>
</evidence>
<protein>
    <submittedName>
        <fullName evidence="1">ANXA6 protein</fullName>
    </submittedName>
</protein>
<dbReference type="Gene3D" id="3.40.50.1820">
    <property type="entry name" value="alpha/beta hydrolase"/>
    <property type="match status" value="1"/>
</dbReference>
<dbReference type="OrthoDB" id="10641175at2759"/>
<name>A0A812TVU5_9DINO</name>
<reference evidence="1" key="1">
    <citation type="submission" date="2021-02" db="EMBL/GenBank/DDBJ databases">
        <authorList>
            <person name="Dougan E. K."/>
            <person name="Rhodes N."/>
            <person name="Thang M."/>
            <person name="Chan C."/>
        </authorList>
    </citation>
    <scope>NUCLEOTIDE SEQUENCE</scope>
</reference>
<dbReference type="EMBL" id="CAJNDS010002600">
    <property type="protein sequence ID" value="CAE7539953.1"/>
    <property type="molecule type" value="Genomic_DNA"/>
</dbReference>
<dbReference type="InterPro" id="IPR029058">
    <property type="entry name" value="AB_hydrolase_fold"/>
</dbReference>
<dbReference type="Proteomes" id="UP000604046">
    <property type="component" value="Unassembled WGS sequence"/>
</dbReference>
<dbReference type="SUPFAM" id="SSF53474">
    <property type="entry name" value="alpha/beta-Hydrolases"/>
    <property type="match status" value="1"/>
</dbReference>
<sequence>MPCQLLALRPVEELLLSGFPCALLHFVCQMCQAQGGILLCGHSLGATVALAVAARLTTCGLCVRGVVVLEARIGESTTTLSTSSMIPRNLAQTLVPVHFRLPEAGTVDFVAPLVPRGSLPSRFLRSVHVAPWQHCRAAWSMPQQLVDGDHYDLPNSHMWDITRCIRDLVSVRCVRLPKPPKPNPKRKRRRRLGRLHQGWAPACGSMPQHSNTLSASFSRRYVLSHVGMFTLRTVLTRLTSVSASSRSKFQEPLIICAHTMYDPVCIPRKI</sequence>
<comment type="caution">
    <text evidence="1">The sequence shown here is derived from an EMBL/GenBank/DDBJ whole genome shotgun (WGS) entry which is preliminary data.</text>
</comment>
<accession>A0A812TVU5</accession>
<dbReference type="AlphaFoldDB" id="A0A812TVU5"/>
<organism evidence="1 2">
    <name type="scientific">Symbiodinium natans</name>
    <dbReference type="NCBI Taxonomy" id="878477"/>
    <lineage>
        <taxon>Eukaryota</taxon>
        <taxon>Sar</taxon>
        <taxon>Alveolata</taxon>
        <taxon>Dinophyceae</taxon>
        <taxon>Suessiales</taxon>
        <taxon>Symbiodiniaceae</taxon>
        <taxon>Symbiodinium</taxon>
    </lineage>
</organism>
<proteinExistence type="predicted"/>
<keyword evidence="2" id="KW-1185">Reference proteome</keyword>